<comment type="caution">
    <text evidence="2">The sequence shown here is derived from an EMBL/GenBank/DDBJ whole genome shotgun (WGS) entry which is preliminary data.</text>
</comment>
<proteinExistence type="predicted"/>
<gene>
    <name evidence="2" type="ORF">ACFOY1_01345</name>
</gene>
<evidence type="ECO:0000313" key="2">
    <source>
        <dbReference type="EMBL" id="MFC4199585.1"/>
    </source>
</evidence>
<feature type="domain" description="DUF3298" evidence="1">
    <location>
        <begin position="182"/>
        <end position="255"/>
    </location>
</feature>
<evidence type="ECO:0000313" key="3">
    <source>
        <dbReference type="Proteomes" id="UP001595848"/>
    </source>
</evidence>
<name>A0ABV8NUP6_9BURK</name>
<dbReference type="Proteomes" id="UP001595848">
    <property type="component" value="Unassembled WGS sequence"/>
</dbReference>
<protein>
    <submittedName>
        <fullName evidence="2">RsiV family protein</fullName>
    </submittedName>
</protein>
<reference evidence="3" key="1">
    <citation type="journal article" date="2019" name="Int. J. Syst. Evol. Microbiol.">
        <title>The Global Catalogue of Microorganisms (GCM) 10K type strain sequencing project: providing services to taxonomists for standard genome sequencing and annotation.</title>
        <authorList>
            <consortium name="The Broad Institute Genomics Platform"/>
            <consortium name="The Broad Institute Genome Sequencing Center for Infectious Disease"/>
            <person name="Wu L."/>
            <person name="Ma J."/>
        </authorList>
    </citation>
    <scope>NUCLEOTIDE SEQUENCE [LARGE SCALE GENOMIC DNA]</scope>
    <source>
        <strain evidence="3">LMG 24813</strain>
    </source>
</reference>
<organism evidence="2 3">
    <name type="scientific">Candidimonas humi</name>
    <dbReference type="NCBI Taxonomy" id="683355"/>
    <lineage>
        <taxon>Bacteria</taxon>
        <taxon>Pseudomonadati</taxon>
        <taxon>Pseudomonadota</taxon>
        <taxon>Betaproteobacteria</taxon>
        <taxon>Burkholderiales</taxon>
        <taxon>Alcaligenaceae</taxon>
        <taxon>Candidimonas</taxon>
    </lineage>
</organism>
<evidence type="ECO:0000259" key="1">
    <source>
        <dbReference type="Pfam" id="PF11738"/>
    </source>
</evidence>
<sequence>MSAFLSCARPGRWLLAVAAVGALAGCGGGPASNISLIPGNQIEAQSRRDGLFTQPVKWEHTKPGCHGQCPSIKLDSLAFPSVQRLTQLVDHALATMTGVNPQRIPPYSTIAGYEEYFWKTAAPRDSTQLLAKARYRSKYLTVIELDTYQYFTGAAHGVSATQFLNWDNNRQTVLSLDQVLLPGQRQAYVAALRAAHKRWLAGNPDARRDPASYDRLWPFQPSDNFAFTDDGLVVKYDSYQIAPYSAGQPELRIPYAELAGILKPEYLPTASH</sequence>
<dbReference type="RefSeq" id="WP_217962728.1">
    <property type="nucleotide sequence ID" value="NZ_JAHTBN010000001.1"/>
</dbReference>
<dbReference type="Pfam" id="PF11738">
    <property type="entry name" value="DUF3298"/>
    <property type="match status" value="1"/>
</dbReference>
<keyword evidence="3" id="KW-1185">Reference proteome</keyword>
<accession>A0ABV8NUP6</accession>
<dbReference type="EMBL" id="JBHSBV010000001">
    <property type="protein sequence ID" value="MFC4199585.1"/>
    <property type="molecule type" value="Genomic_DNA"/>
</dbReference>
<dbReference type="InterPro" id="IPR021729">
    <property type="entry name" value="DUF3298"/>
</dbReference>